<keyword evidence="4" id="KW-1185">Reference proteome</keyword>
<evidence type="ECO:0000256" key="2">
    <source>
        <dbReference type="SAM" id="Phobius"/>
    </source>
</evidence>
<keyword evidence="2" id="KW-0472">Membrane</keyword>
<feature type="transmembrane region" description="Helical" evidence="2">
    <location>
        <begin position="189"/>
        <end position="212"/>
    </location>
</feature>
<keyword evidence="2" id="KW-1133">Transmembrane helix</keyword>
<sequence length="1046" mass="116672">MGRGFYRMWRPIGNTSFLQFPAVGSAAELGETIIDYVMLLYEEDEKDEEEEEEEDPFFDPYAVLRNQKSFPDIAQAMSILANSDISGQSTVLSPVPDVSVGNQVDPVSTLMFTLIGWIIGIAFSWIPCLVLWLIVDGYCCGWCCGQCCMGCARCCNCCCRCCRNRKPILTCGCYDRNGPKKCWIYVSKIIWTVLTAGYIFGGVVATVAAFTIPTFLSKISGIFSGISQVVPTLASRAMPPLVTTLPTALAPLSTVASDLDSDTLPLLNAWDILFRVDEMLLIDYFPSLRSPHWDSEFTSDVANISELTALQGFTFTADVVPCDTFEGEVTLTNIQVTDTIRSTLTSQFFDFDHLEHLLTYRYGNDDYPEKVPQAVDDIRFLNSYLGSASHASHVASAKSLLSTFKTNVFSHPILDEIMSEFEQVYQQSLTYTRTPDPSQCFTDLEDFKNSFASVVPGPAAYTTILDALNRIIALARNLAYDTPWSRRELAKTMKTQIVPGNNGTSATFTLISDDELNQIPVITDPSNFISFTSSSCNSFKYNLQNLHNQNGDGYHHVDIHFFKNLLDRNFRFADHYGTENKTKTMLNDVLGDVEFQLSLFSLGTVAGDLEMIIPSAALSIVGTVVQSLGYTLAGFQLTLILVYVLMIVLNWTCANDTCLCCQNLTNFFYYIIFGLIFLFFALLAILLQDIQDAIYSDKDGLGLVPLMETSGFADKLLSLGDLEGAGYSPDLILQSIIYVTQGPTYRSKEKDGTELPNPLGELLDVLLLRGMTADGVDGSLEKLFVVEKGVVSPTFKAKLAPIEEELHTKLESFFASVCDETDLEKGVFTYNFLARPVYELVDVIGLDMVNVLMMFYFAFNLAFILFIPQTVCTSVGRTHWPPYERERDDPDYAEEWNEEDRAEGKELPTPANAQVQQQQPQQPAPAQFQPEYQQQPNPNEQYGQPVWDGYQWVQPQAQTYPQQPYWDGQQWVQPQQGGDYWQQGQPVQQANGDWSGQPQQTQEIGEADKGPVGAGDQPVATTERDVEMEAMERPHQGEGEDGNASV</sequence>
<keyword evidence="2" id="KW-0812">Transmembrane</keyword>
<feature type="compositionally biased region" description="Basic and acidic residues" evidence="1">
    <location>
        <begin position="1022"/>
        <end position="1038"/>
    </location>
</feature>
<organism evidence="3 4">
    <name type="scientific">Blattamonas nauphoetae</name>
    <dbReference type="NCBI Taxonomy" id="2049346"/>
    <lineage>
        <taxon>Eukaryota</taxon>
        <taxon>Metamonada</taxon>
        <taxon>Preaxostyla</taxon>
        <taxon>Oxymonadida</taxon>
        <taxon>Blattamonas</taxon>
    </lineage>
</organism>
<comment type="caution">
    <text evidence="3">The sequence shown here is derived from an EMBL/GenBank/DDBJ whole genome shotgun (WGS) entry which is preliminary data.</text>
</comment>
<dbReference type="EMBL" id="JARBJD010000122">
    <property type="protein sequence ID" value="KAK2951238.1"/>
    <property type="molecule type" value="Genomic_DNA"/>
</dbReference>
<feature type="transmembrane region" description="Helical" evidence="2">
    <location>
        <begin position="848"/>
        <end position="867"/>
    </location>
</feature>
<evidence type="ECO:0000313" key="3">
    <source>
        <dbReference type="EMBL" id="KAK2951238.1"/>
    </source>
</evidence>
<feature type="compositionally biased region" description="Low complexity" evidence="1">
    <location>
        <begin position="910"/>
        <end position="945"/>
    </location>
</feature>
<gene>
    <name evidence="3" type="ORF">BLNAU_13854</name>
</gene>
<evidence type="ECO:0000313" key="4">
    <source>
        <dbReference type="Proteomes" id="UP001281761"/>
    </source>
</evidence>
<feature type="region of interest" description="Disordered" evidence="1">
    <location>
        <begin position="975"/>
        <end position="1046"/>
    </location>
</feature>
<feature type="transmembrane region" description="Helical" evidence="2">
    <location>
        <begin position="667"/>
        <end position="687"/>
    </location>
</feature>
<feature type="region of interest" description="Disordered" evidence="1">
    <location>
        <begin position="878"/>
        <end position="945"/>
    </location>
</feature>
<protein>
    <submittedName>
        <fullName evidence="3">Uncharacterized protein</fullName>
    </submittedName>
</protein>
<feature type="transmembrane region" description="Helical" evidence="2">
    <location>
        <begin position="114"/>
        <end position="135"/>
    </location>
</feature>
<feature type="compositionally biased region" description="Acidic residues" evidence="1">
    <location>
        <begin position="891"/>
        <end position="901"/>
    </location>
</feature>
<name>A0ABQ9XFK3_9EUKA</name>
<feature type="transmembrane region" description="Helical" evidence="2">
    <location>
        <begin position="628"/>
        <end position="647"/>
    </location>
</feature>
<accession>A0ABQ9XFK3</accession>
<evidence type="ECO:0000256" key="1">
    <source>
        <dbReference type="SAM" id="MobiDB-lite"/>
    </source>
</evidence>
<feature type="compositionally biased region" description="Polar residues" evidence="1">
    <location>
        <begin position="975"/>
        <end position="1003"/>
    </location>
</feature>
<reference evidence="3 4" key="1">
    <citation type="journal article" date="2022" name="bioRxiv">
        <title>Genomics of Preaxostyla Flagellates Illuminates Evolutionary Transitions and the Path Towards Mitochondrial Loss.</title>
        <authorList>
            <person name="Novak L.V.F."/>
            <person name="Treitli S.C."/>
            <person name="Pyrih J."/>
            <person name="Halakuc P."/>
            <person name="Pipaliya S.V."/>
            <person name="Vacek V."/>
            <person name="Brzon O."/>
            <person name="Soukal P."/>
            <person name="Eme L."/>
            <person name="Dacks J.B."/>
            <person name="Karnkowska A."/>
            <person name="Elias M."/>
            <person name="Hampl V."/>
        </authorList>
    </citation>
    <scope>NUCLEOTIDE SEQUENCE [LARGE SCALE GENOMIC DNA]</scope>
    <source>
        <strain evidence="3">NAU3</strain>
        <tissue evidence="3">Gut</tissue>
    </source>
</reference>
<proteinExistence type="predicted"/>
<dbReference type="Proteomes" id="UP001281761">
    <property type="component" value="Unassembled WGS sequence"/>
</dbReference>